<comment type="similarity">
    <text evidence="1">Belongs to the ArsC family.</text>
</comment>
<dbReference type="EMBL" id="JBHTCJ010000003">
    <property type="protein sequence ID" value="MFC7341328.1"/>
    <property type="molecule type" value="Genomic_DNA"/>
</dbReference>
<dbReference type="InterPro" id="IPR036249">
    <property type="entry name" value="Thioredoxin-like_sf"/>
</dbReference>
<dbReference type="PROSITE" id="PS51353">
    <property type="entry name" value="ARSC"/>
    <property type="match status" value="1"/>
</dbReference>
<dbReference type="PANTHER" id="PTHR30041">
    <property type="entry name" value="ARSENATE REDUCTASE"/>
    <property type="match status" value="1"/>
</dbReference>
<sequence>MEIWLNPACSKCRVAVTEVEASGAEYVVRRYLDEPPSVAELDEVLGRLGLEPWDIARTGEAVAKELGLRDLPRDSGHRDEWLRLMSENPKLVQRPIITASDSTTVVGRDPETLARVIAAETSD</sequence>
<evidence type="ECO:0000313" key="2">
    <source>
        <dbReference type="EMBL" id="MFC7341328.1"/>
    </source>
</evidence>
<dbReference type="SUPFAM" id="SSF52833">
    <property type="entry name" value="Thioredoxin-like"/>
    <property type="match status" value="1"/>
</dbReference>
<keyword evidence="3" id="KW-1185">Reference proteome</keyword>
<dbReference type="Gene3D" id="3.40.30.10">
    <property type="entry name" value="Glutaredoxin"/>
    <property type="match status" value="1"/>
</dbReference>
<proteinExistence type="inferred from homology"/>
<dbReference type="RefSeq" id="WP_380666071.1">
    <property type="nucleotide sequence ID" value="NZ_JBHTCJ010000003.1"/>
</dbReference>
<organism evidence="2 3">
    <name type="scientific">Saccharopolyspora griseoalba</name>
    <dbReference type="NCBI Taxonomy" id="1431848"/>
    <lineage>
        <taxon>Bacteria</taxon>
        <taxon>Bacillati</taxon>
        <taxon>Actinomycetota</taxon>
        <taxon>Actinomycetes</taxon>
        <taxon>Pseudonocardiales</taxon>
        <taxon>Pseudonocardiaceae</taxon>
        <taxon>Saccharopolyspora</taxon>
    </lineage>
</organism>
<evidence type="ECO:0000256" key="1">
    <source>
        <dbReference type="PROSITE-ProRule" id="PRU01282"/>
    </source>
</evidence>
<gene>
    <name evidence="2" type="ORF">ACFQRI_07865</name>
</gene>
<reference evidence="3" key="1">
    <citation type="journal article" date="2019" name="Int. J. Syst. Evol. Microbiol.">
        <title>The Global Catalogue of Microorganisms (GCM) 10K type strain sequencing project: providing services to taxonomists for standard genome sequencing and annotation.</title>
        <authorList>
            <consortium name="The Broad Institute Genomics Platform"/>
            <consortium name="The Broad Institute Genome Sequencing Center for Infectious Disease"/>
            <person name="Wu L."/>
            <person name="Ma J."/>
        </authorList>
    </citation>
    <scope>NUCLEOTIDE SEQUENCE [LARGE SCALE GENOMIC DNA]</scope>
    <source>
        <strain evidence="3">WLHS5</strain>
    </source>
</reference>
<protein>
    <submittedName>
        <fullName evidence="2">ArsC/Spx/MgsR family protein</fullName>
    </submittedName>
</protein>
<dbReference type="InterPro" id="IPR006660">
    <property type="entry name" value="Arsenate_reductase-like"/>
</dbReference>
<name>A0ABW2LGA8_9PSEU</name>
<dbReference type="PANTHER" id="PTHR30041:SF4">
    <property type="entry name" value="ARSENATE REDUCTASE"/>
    <property type="match status" value="1"/>
</dbReference>
<evidence type="ECO:0000313" key="3">
    <source>
        <dbReference type="Proteomes" id="UP001596504"/>
    </source>
</evidence>
<accession>A0ABW2LGA8</accession>
<comment type="caution">
    <text evidence="2">The sequence shown here is derived from an EMBL/GenBank/DDBJ whole genome shotgun (WGS) entry which is preliminary data.</text>
</comment>
<dbReference type="Proteomes" id="UP001596504">
    <property type="component" value="Unassembled WGS sequence"/>
</dbReference>
<dbReference type="Pfam" id="PF03960">
    <property type="entry name" value="ArsC"/>
    <property type="match status" value="1"/>
</dbReference>